<dbReference type="InterPro" id="IPR000182">
    <property type="entry name" value="GNAT_dom"/>
</dbReference>
<dbReference type="Pfam" id="PF00583">
    <property type="entry name" value="Acetyltransf_1"/>
    <property type="match status" value="1"/>
</dbReference>
<keyword evidence="2" id="KW-0808">Transferase</keyword>
<dbReference type="GO" id="GO:0016747">
    <property type="term" value="F:acyltransferase activity, transferring groups other than amino-acyl groups"/>
    <property type="evidence" value="ECO:0007669"/>
    <property type="project" value="InterPro"/>
</dbReference>
<dbReference type="EC" id="2.3.-.-" evidence="2"/>
<protein>
    <submittedName>
        <fullName evidence="2">GCN5-related N-acetyltransferase</fullName>
        <ecNumber evidence="2">2.3.-.-</ecNumber>
    </submittedName>
</protein>
<evidence type="ECO:0000313" key="3">
    <source>
        <dbReference type="Proteomes" id="UP000006859"/>
    </source>
</evidence>
<dbReference type="PROSITE" id="PS51186">
    <property type="entry name" value="GNAT"/>
    <property type="match status" value="1"/>
</dbReference>
<keyword evidence="2" id="KW-0012">Acyltransferase</keyword>
<dbReference type="SUPFAM" id="SSF55729">
    <property type="entry name" value="Acyl-CoA N-acyltransferases (Nat)"/>
    <property type="match status" value="1"/>
</dbReference>
<feature type="domain" description="N-acetyltransferase" evidence="1">
    <location>
        <begin position="1"/>
        <end position="154"/>
    </location>
</feature>
<dbReference type="KEGG" id="ddd:Dda3937_03156"/>
<dbReference type="Proteomes" id="UP000006859">
    <property type="component" value="Chromosome"/>
</dbReference>
<dbReference type="AlphaFoldDB" id="E0SC77"/>
<proteinExistence type="predicted"/>
<evidence type="ECO:0000259" key="1">
    <source>
        <dbReference type="PROSITE" id="PS51186"/>
    </source>
</evidence>
<dbReference type="PATRIC" id="fig|198628.6.peg.3423"/>
<reference evidence="2 3" key="1">
    <citation type="journal article" date="2011" name="J. Bacteriol.">
        <title>Genome sequence of the plant-pathogenic bacterium Dickeya dadantii 3937.</title>
        <authorList>
            <person name="Glasner J.D."/>
            <person name="Yang C.H."/>
            <person name="Reverchon S."/>
            <person name="Hugouvieux-Cotte-Pattat N."/>
            <person name="Condemine G."/>
            <person name="Bohin J.P."/>
            <person name="Van Gijsegem F."/>
            <person name="Yang S."/>
            <person name="Franza T."/>
            <person name="Expert D."/>
            <person name="Plunkett G. III"/>
            <person name="San Francisco M.J."/>
            <person name="Charkowski A.O."/>
            <person name="Py B."/>
            <person name="Bell K."/>
            <person name="Rauscher L."/>
            <person name="Rodriguez-Palenzuela P."/>
            <person name="Toussaint A."/>
            <person name="Holeva M.C."/>
            <person name="He S.Y."/>
            <person name="Douet V."/>
            <person name="Boccara M."/>
            <person name="Blanco C."/>
            <person name="Toth I."/>
            <person name="Anderson B.D."/>
            <person name="Biehl B.S."/>
            <person name="Mau B."/>
            <person name="Flynn S.M."/>
            <person name="Barras F."/>
            <person name="Lindeberg M."/>
            <person name="Birch P.R."/>
            <person name="Tsuyumu S."/>
            <person name="Shi X."/>
            <person name="Hibbing M."/>
            <person name="Yap M.N."/>
            <person name="Carpentier M."/>
            <person name="Dassa E."/>
            <person name="Umehara M."/>
            <person name="Kim J.F."/>
            <person name="Rusch M."/>
            <person name="Soni P."/>
            <person name="Mayhew G.F."/>
            <person name="Fouts D.E."/>
            <person name="Gill S.R."/>
            <person name="Blattner F.R."/>
            <person name="Keen N.T."/>
            <person name="Perna N.T."/>
        </authorList>
    </citation>
    <scope>NUCLEOTIDE SEQUENCE [LARGE SCALE GENOMIC DNA]</scope>
    <source>
        <strain evidence="2 3">3937</strain>
    </source>
</reference>
<dbReference type="STRING" id="198628.Dda3937_03156"/>
<dbReference type="eggNOG" id="COG0456">
    <property type="taxonomic scope" value="Bacteria"/>
</dbReference>
<dbReference type="OrthoDB" id="9796919at2"/>
<keyword evidence="3" id="KW-1185">Reference proteome</keyword>
<gene>
    <name evidence="2" type="ordered locus">Dda3937_03156</name>
</gene>
<dbReference type="HOGENOM" id="CLU_013985_19_4_6"/>
<dbReference type="InterPro" id="IPR016181">
    <property type="entry name" value="Acyl_CoA_acyltransferase"/>
</dbReference>
<sequence>MIIRQLTTDDLTEFRRIRLEGLRQAPHAFGSTWQKEQAEPVGAFLSRLENNRVWGVFEPEFQLCGVAAYAGQNDEEGIIWGVDVAGPLRGTGATDRLMRALINDAGARLSRLTLTVMSDNYPAIRLYQRLGFQRISLTDLTTDDPRQTWYLDLK</sequence>
<dbReference type="Gene3D" id="3.40.630.30">
    <property type="match status" value="1"/>
</dbReference>
<organism evidence="2 3">
    <name type="scientific">Dickeya dadantii (strain 3937)</name>
    <name type="common">Erwinia chrysanthemi (strain 3937)</name>
    <dbReference type="NCBI Taxonomy" id="198628"/>
    <lineage>
        <taxon>Bacteria</taxon>
        <taxon>Pseudomonadati</taxon>
        <taxon>Pseudomonadota</taxon>
        <taxon>Gammaproteobacteria</taxon>
        <taxon>Enterobacterales</taxon>
        <taxon>Pectobacteriaceae</taxon>
        <taxon>Dickeya</taxon>
    </lineage>
</organism>
<accession>E0SC77</accession>
<evidence type="ECO:0000313" key="2">
    <source>
        <dbReference type="EMBL" id="ADM99674.1"/>
    </source>
</evidence>
<dbReference type="EMBL" id="CP002038">
    <property type="protein sequence ID" value="ADM99674.1"/>
    <property type="molecule type" value="Genomic_DNA"/>
</dbReference>
<name>E0SC77_DICD3</name>
<dbReference type="RefSeq" id="WP_013319100.1">
    <property type="nucleotide sequence ID" value="NC_014500.1"/>
</dbReference>